<dbReference type="EMBL" id="UYRW01000298">
    <property type="protein sequence ID" value="VDK65505.1"/>
    <property type="molecule type" value="Genomic_DNA"/>
</dbReference>
<feature type="transmembrane region" description="Helical" evidence="2">
    <location>
        <begin position="56"/>
        <end position="74"/>
    </location>
</feature>
<evidence type="ECO:0000313" key="5">
    <source>
        <dbReference type="WBParaSite" id="nOo.2.0.1.t02068-RA"/>
    </source>
</evidence>
<keyword evidence="2" id="KW-0472">Membrane</keyword>
<feature type="compositionally biased region" description="Basic and acidic residues" evidence="1">
    <location>
        <begin position="79"/>
        <end position="90"/>
    </location>
</feature>
<dbReference type="Proteomes" id="UP000271087">
    <property type="component" value="Unassembled WGS sequence"/>
</dbReference>
<feature type="transmembrane region" description="Helical" evidence="2">
    <location>
        <begin position="24"/>
        <end position="49"/>
    </location>
</feature>
<proteinExistence type="predicted"/>
<dbReference type="WBParaSite" id="nOo.2.0.1.t02068-RA">
    <property type="protein sequence ID" value="nOo.2.0.1.t02068-RA"/>
    <property type="gene ID" value="nOo.2.0.1.g02068"/>
</dbReference>
<organism evidence="5">
    <name type="scientific">Onchocerca ochengi</name>
    <name type="common">Filarial nematode worm</name>
    <dbReference type="NCBI Taxonomy" id="42157"/>
    <lineage>
        <taxon>Eukaryota</taxon>
        <taxon>Metazoa</taxon>
        <taxon>Ecdysozoa</taxon>
        <taxon>Nematoda</taxon>
        <taxon>Chromadorea</taxon>
        <taxon>Rhabditida</taxon>
        <taxon>Spirurina</taxon>
        <taxon>Spiruromorpha</taxon>
        <taxon>Filarioidea</taxon>
        <taxon>Onchocercidae</taxon>
        <taxon>Onchocerca</taxon>
    </lineage>
</organism>
<protein>
    <submittedName>
        <fullName evidence="5">POPLD domain-containing protein</fullName>
    </submittedName>
</protein>
<reference evidence="5" key="1">
    <citation type="submission" date="2016-06" db="UniProtKB">
        <authorList>
            <consortium name="WormBaseParasite"/>
        </authorList>
    </citation>
    <scope>IDENTIFICATION</scope>
</reference>
<keyword evidence="4" id="KW-1185">Reference proteome</keyword>
<evidence type="ECO:0000256" key="1">
    <source>
        <dbReference type="SAM" id="MobiDB-lite"/>
    </source>
</evidence>
<dbReference type="STRING" id="42157.A0A182E272"/>
<evidence type="ECO:0000313" key="3">
    <source>
        <dbReference type="EMBL" id="VDK65505.1"/>
    </source>
</evidence>
<sequence>MRQSFSAGSDVEGNAPSVDQNHTWFHLVVSVHAISALSLSVFTVLGYVANTVPMTLVVLFIFQMFMALLGLTAIERNRRDTQSVETKEVNSNRSLSGSIRSVKSQHQQKDSSGLKTGISVTESVPQRQSISETKSDEGAEGLRIAAGSEGDAGKDSRDFNGENARWFEFGFMVATTETIGLEETSKTKNNTALPYVKHASEEHCFIIDSNWREFYSVPILNACNVALCSSGRTGRCRLRNKLFIKKCRNKKTKIVKKGRFQRVAVFLTYGYLQIPSNAIVFRIFHTGWGFAVCRLEWDMNRLEILYKVVVLNSTEKKKSRIEMADNTTAQASTSLSFFSDSFIIKRGKKPLRSMEFILDLEDENSRLQLEKDINVLGGKVLESLDDDGKKPFCIVTDHPHARYLEKVTKTKKVTPEHCSALPVLLRVAVQNDVRVRTYTSFLQILSNVKNRIKLNQNAKLAPVKPKLEKQKSMRKLTPPFIKFEDNNLQYAPSWKEYGIPSNFRPIYVGEAAGRELYILHCKLMNSSNLFRKETKISKPRAKSRVGPGFCDICTRDCQDLQLHFLCKEHQTRINTPGFYDEVDALCGSFVKEIVVPNKRLRKRLTPEPISLPSSHFADSTLPLFHTSGSSVEI</sequence>
<accession>A0A182E272</accession>
<gene>
    <name evidence="3" type="ORF">NOO_LOCUS2068</name>
</gene>
<dbReference type="OrthoDB" id="21380at2759"/>
<dbReference type="AlphaFoldDB" id="A0A182E272"/>
<feature type="compositionally biased region" description="Polar residues" evidence="1">
    <location>
        <begin position="91"/>
        <end position="132"/>
    </location>
</feature>
<name>A0A182E272_ONCOC</name>
<reference evidence="3 4" key="2">
    <citation type="submission" date="2018-08" db="EMBL/GenBank/DDBJ databases">
        <authorList>
            <person name="Laetsch R D."/>
            <person name="Stevens L."/>
            <person name="Kumar S."/>
            <person name="Blaxter L. M."/>
        </authorList>
    </citation>
    <scope>NUCLEOTIDE SEQUENCE [LARGE SCALE GENOMIC DNA]</scope>
</reference>
<feature type="region of interest" description="Disordered" evidence="1">
    <location>
        <begin position="79"/>
        <end position="158"/>
    </location>
</feature>
<keyword evidence="2" id="KW-0812">Transmembrane</keyword>
<evidence type="ECO:0000256" key="2">
    <source>
        <dbReference type="SAM" id="Phobius"/>
    </source>
</evidence>
<evidence type="ECO:0000313" key="4">
    <source>
        <dbReference type="Proteomes" id="UP000271087"/>
    </source>
</evidence>
<keyword evidence="2" id="KW-1133">Transmembrane helix</keyword>